<evidence type="ECO:0000313" key="4">
    <source>
        <dbReference type="EMBL" id="AGG19147.1"/>
    </source>
</evidence>
<protein>
    <submittedName>
        <fullName evidence="4">Conotoxin Mr6.13</fullName>
    </submittedName>
</protein>
<dbReference type="InterPro" id="IPR004214">
    <property type="entry name" value="Conotoxin"/>
</dbReference>
<evidence type="ECO:0000256" key="1">
    <source>
        <dbReference type="ARBA" id="ARBA00004613"/>
    </source>
</evidence>
<organism evidence="4">
    <name type="scientific">Conus marmoreus</name>
    <name type="common">Marble cone</name>
    <dbReference type="NCBI Taxonomy" id="42752"/>
    <lineage>
        <taxon>Eukaryota</taxon>
        <taxon>Metazoa</taxon>
        <taxon>Spiralia</taxon>
        <taxon>Lophotrochozoa</taxon>
        <taxon>Mollusca</taxon>
        <taxon>Gastropoda</taxon>
        <taxon>Caenogastropoda</taxon>
        <taxon>Neogastropoda</taxon>
        <taxon>Conoidea</taxon>
        <taxon>Conidae</taxon>
        <taxon>Conus</taxon>
    </lineage>
</organism>
<proteinExistence type="evidence at transcript level"/>
<feature type="chain" id="PRO_5004101937" evidence="3">
    <location>
        <begin position="24"/>
        <end position="73"/>
    </location>
</feature>
<comment type="subcellular location">
    <subcellularLocation>
        <location evidence="1">Secreted</location>
    </subcellularLocation>
</comment>
<dbReference type="EMBL" id="JX000445">
    <property type="protein sequence ID" value="AGG19147.1"/>
    <property type="molecule type" value="mRNA"/>
</dbReference>
<evidence type="ECO:0000256" key="3">
    <source>
        <dbReference type="SAM" id="SignalP"/>
    </source>
</evidence>
<keyword evidence="3" id="KW-0732">Signal</keyword>
<dbReference type="GO" id="GO:0005576">
    <property type="term" value="C:extracellular region"/>
    <property type="evidence" value="ECO:0007669"/>
    <property type="project" value="UniProtKB-SubCell"/>
</dbReference>
<accession>M9PQ69</accession>
<feature type="signal peptide" evidence="3">
    <location>
        <begin position="1"/>
        <end position="23"/>
    </location>
</feature>
<sequence length="73" mass="7927">MEKLTILRLVAAVLLSTQVLVQGDEENPQKALIDILTGRMVSGKKPKDCLPIGSLCHSSEQCCSGWCSPKRVC</sequence>
<name>M9PQ69_CONMR</name>
<dbReference type="AlphaFoldDB" id="M9PQ69"/>
<dbReference type="GO" id="GO:0008200">
    <property type="term" value="F:ion channel inhibitor activity"/>
    <property type="evidence" value="ECO:0007669"/>
    <property type="project" value="InterPro"/>
</dbReference>
<keyword evidence="2" id="KW-0964">Secreted</keyword>
<reference evidence="4" key="1">
    <citation type="submission" date="2012-04" db="EMBL/GenBank/DDBJ databases">
        <authorList>
            <person name="Wu C."/>
            <person name="Liu Z."/>
            <person name="Dai Q."/>
        </authorList>
    </citation>
    <scope>NUCLEOTIDE SEQUENCE</scope>
</reference>
<dbReference type="Pfam" id="PF02950">
    <property type="entry name" value="Conotoxin"/>
    <property type="match status" value="1"/>
</dbReference>
<evidence type="ECO:0000256" key="2">
    <source>
        <dbReference type="ARBA" id="ARBA00022525"/>
    </source>
</evidence>